<dbReference type="Gene3D" id="2.60.40.4100">
    <property type="entry name" value="Zona pellucida, ZP-C domain"/>
    <property type="match status" value="1"/>
</dbReference>
<keyword evidence="3" id="KW-0964">Secreted</keyword>
<dbReference type="InterPro" id="IPR055355">
    <property type="entry name" value="ZP-C"/>
</dbReference>
<dbReference type="EMBL" id="JAUZQC010000017">
    <property type="protein sequence ID" value="KAK5856686.1"/>
    <property type="molecule type" value="Genomic_DNA"/>
</dbReference>
<keyword evidence="3" id="KW-0272">Extracellular matrix</keyword>
<keyword evidence="7" id="KW-0472">Membrane</keyword>
<evidence type="ECO:0000313" key="14">
    <source>
        <dbReference type="Proteomes" id="UP001346869"/>
    </source>
</evidence>
<dbReference type="InterPro" id="IPR051148">
    <property type="entry name" value="Zona_Pellucida_Domain_gp"/>
</dbReference>
<evidence type="ECO:0000256" key="7">
    <source>
        <dbReference type="ARBA" id="ARBA00023136"/>
    </source>
</evidence>
<dbReference type="SMART" id="SM00241">
    <property type="entry name" value="ZP"/>
    <property type="match status" value="1"/>
</dbReference>
<dbReference type="AlphaFoldDB" id="A0AAN7X9T9"/>
<dbReference type="PANTHER" id="PTHR23343">
    <property type="entry name" value="ZONA PELLUCIDA SPERM-BINDING PROTEIN"/>
    <property type="match status" value="1"/>
</dbReference>
<feature type="compositionally biased region" description="Basic and acidic residues" evidence="11">
    <location>
        <begin position="1"/>
        <end position="10"/>
    </location>
</feature>
<keyword evidence="6" id="KW-1133">Transmembrane helix</keyword>
<dbReference type="PROSITE" id="PS51034">
    <property type="entry name" value="ZP_2"/>
    <property type="match status" value="1"/>
</dbReference>
<comment type="caution">
    <text evidence="13">The sequence shown here is derived from an EMBL/GenBank/DDBJ whole genome shotgun (WGS) entry which is preliminary data.</text>
</comment>
<sequence>MHPNSEKASKSEPQLPSDLSGLDQAAEAGFPSIPQQRRTLNSHYVTRQQPDDALGLPDEDVGKRMDGELKDPSPPPCVFGPGLALFAPGCCLYPVKDCTSGQHLIYVVPDSVLEPTVAPHAPPSSLSNVSCSLQKLTSDPDIYTVPLDGCGVNRHVFGETVVHLLEVHGIQSSENAPVRLMVECSSSPGSPGEVKLHVMNPPPPPAPPLPPVQSPPSTVTVQLSIATDESFSSFHPEAHLPLSLIRGSSVYLQLNLQDPPAPDLQLLVHSCLAFTHTPYSSWMLVYDGCPGRGDSQRLPSSRSDPSHTQRILIPAFQSLPSESPSSMDEGGASRLQDPEIYFMCLTEVCYAADVDCTVSCIHSPGSAV</sequence>
<evidence type="ECO:0000256" key="9">
    <source>
        <dbReference type="ARBA" id="ARBA00023279"/>
    </source>
</evidence>
<evidence type="ECO:0000256" key="11">
    <source>
        <dbReference type="SAM" id="MobiDB-lite"/>
    </source>
</evidence>
<evidence type="ECO:0000256" key="5">
    <source>
        <dbReference type="ARBA" id="ARBA00022692"/>
    </source>
</evidence>
<evidence type="ECO:0000256" key="8">
    <source>
        <dbReference type="ARBA" id="ARBA00023157"/>
    </source>
</evidence>
<dbReference type="Pfam" id="PF00100">
    <property type="entry name" value="Zona_pellucida"/>
    <property type="match status" value="1"/>
</dbReference>
<keyword evidence="4" id="KW-0165">Cleavage on pair of basic residues</keyword>
<dbReference type="Proteomes" id="UP001346869">
    <property type="component" value="Unassembled WGS sequence"/>
</dbReference>
<feature type="compositionally biased region" description="Basic and acidic residues" evidence="11">
    <location>
        <begin position="60"/>
        <end position="71"/>
    </location>
</feature>
<dbReference type="GO" id="GO:0005886">
    <property type="term" value="C:plasma membrane"/>
    <property type="evidence" value="ECO:0007669"/>
    <property type="project" value="UniProtKB-SubCell"/>
</dbReference>
<dbReference type="GO" id="GO:0032190">
    <property type="term" value="F:acrosin binding"/>
    <property type="evidence" value="ECO:0007669"/>
    <property type="project" value="TreeGrafter"/>
</dbReference>
<evidence type="ECO:0000259" key="12">
    <source>
        <dbReference type="PROSITE" id="PS51034"/>
    </source>
</evidence>
<keyword evidence="2" id="KW-1003">Cell membrane</keyword>
<organism evidence="13 14">
    <name type="scientific">Eleginops maclovinus</name>
    <name type="common">Patagonian blennie</name>
    <name type="synonym">Eleginus maclovinus</name>
    <dbReference type="NCBI Taxonomy" id="56733"/>
    <lineage>
        <taxon>Eukaryota</taxon>
        <taxon>Metazoa</taxon>
        <taxon>Chordata</taxon>
        <taxon>Craniata</taxon>
        <taxon>Vertebrata</taxon>
        <taxon>Euteleostomi</taxon>
        <taxon>Actinopterygii</taxon>
        <taxon>Neopterygii</taxon>
        <taxon>Teleostei</taxon>
        <taxon>Neoteleostei</taxon>
        <taxon>Acanthomorphata</taxon>
        <taxon>Eupercaria</taxon>
        <taxon>Perciformes</taxon>
        <taxon>Notothenioidei</taxon>
        <taxon>Eleginopidae</taxon>
        <taxon>Eleginops</taxon>
    </lineage>
</organism>
<keyword evidence="5" id="KW-0812">Transmembrane</keyword>
<dbReference type="GO" id="GO:0035805">
    <property type="term" value="C:egg coat"/>
    <property type="evidence" value="ECO:0007669"/>
    <property type="project" value="UniProtKB-SubCell"/>
</dbReference>
<gene>
    <name evidence="13" type="ORF">PBY51_008267</name>
</gene>
<dbReference type="GO" id="GO:0035804">
    <property type="term" value="F:structural constituent of egg coat"/>
    <property type="evidence" value="ECO:0007669"/>
    <property type="project" value="TreeGrafter"/>
</dbReference>
<dbReference type="GO" id="GO:0007339">
    <property type="term" value="P:binding of sperm to zona pellucida"/>
    <property type="evidence" value="ECO:0007669"/>
    <property type="project" value="TreeGrafter"/>
</dbReference>
<reference evidence="13 14" key="1">
    <citation type="journal article" date="2023" name="Genes (Basel)">
        <title>Chromosome-Level Genome Assembly and Circadian Gene Repertoire of the Patagonia Blennie Eleginops maclovinus-The Closest Ancestral Proxy of Antarctic Cryonotothenioids.</title>
        <authorList>
            <person name="Cheng C.C."/>
            <person name="Rivera-Colon A.G."/>
            <person name="Minhas B.F."/>
            <person name="Wilson L."/>
            <person name="Rayamajhi N."/>
            <person name="Vargas-Chacoff L."/>
            <person name="Catchen J.M."/>
        </authorList>
    </citation>
    <scope>NUCLEOTIDE SEQUENCE [LARGE SCALE GENOMIC DNA]</scope>
    <source>
        <strain evidence="13">JMC-PN-2008</strain>
    </source>
</reference>
<evidence type="ECO:0000256" key="10">
    <source>
        <dbReference type="ARBA" id="ARBA00024183"/>
    </source>
</evidence>
<dbReference type="InterPro" id="IPR042235">
    <property type="entry name" value="ZP-C_dom"/>
</dbReference>
<name>A0AAN7X9T9_ELEMC</name>
<evidence type="ECO:0000313" key="13">
    <source>
        <dbReference type="EMBL" id="KAK5856686.1"/>
    </source>
</evidence>
<evidence type="ECO:0000256" key="2">
    <source>
        <dbReference type="ARBA" id="ARBA00022475"/>
    </source>
</evidence>
<evidence type="ECO:0000256" key="1">
    <source>
        <dbReference type="ARBA" id="ARBA00004251"/>
    </source>
</evidence>
<feature type="compositionally biased region" description="Polar residues" evidence="11">
    <location>
        <begin position="33"/>
        <end position="48"/>
    </location>
</feature>
<feature type="region of interest" description="Disordered" evidence="11">
    <location>
        <begin position="1"/>
        <end position="73"/>
    </location>
</feature>
<dbReference type="PANTHER" id="PTHR23343:SF117">
    <property type="entry name" value="ZONA PELLUCIDA SPERM-BINDING PROTEIN 4-LIKE ISOFORM X1"/>
    <property type="match status" value="1"/>
</dbReference>
<comment type="subcellular location">
    <subcellularLocation>
        <location evidence="1">Cell membrane</location>
        <topology evidence="1">Single-pass type I membrane protein</topology>
    </subcellularLocation>
    <subcellularLocation>
        <location evidence="10">Zona pellucida</location>
    </subcellularLocation>
</comment>
<dbReference type="GO" id="GO:0060468">
    <property type="term" value="P:prevention of polyspermy"/>
    <property type="evidence" value="ECO:0007669"/>
    <property type="project" value="TreeGrafter"/>
</dbReference>
<keyword evidence="8" id="KW-1015">Disulfide bond</keyword>
<dbReference type="InterPro" id="IPR001507">
    <property type="entry name" value="ZP_dom"/>
</dbReference>
<keyword evidence="14" id="KW-1185">Reference proteome</keyword>
<feature type="domain" description="ZP" evidence="12">
    <location>
        <begin position="97"/>
        <end position="367"/>
    </location>
</feature>
<evidence type="ECO:0000256" key="4">
    <source>
        <dbReference type="ARBA" id="ARBA00022685"/>
    </source>
</evidence>
<accession>A0AAN7X9T9</accession>
<evidence type="ECO:0000256" key="6">
    <source>
        <dbReference type="ARBA" id="ARBA00022989"/>
    </source>
</evidence>
<evidence type="ECO:0000256" key="3">
    <source>
        <dbReference type="ARBA" id="ARBA00022530"/>
    </source>
</evidence>
<keyword evidence="9" id="KW-0278">Fertilization</keyword>
<protein>
    <recommendedName>
        <fullName evidence="12">ZP domain-containing protein</fullName>
    </recommendedName>
</protein>
<reference evidence="13 14" key="2">
    <citation type="journal article" date="2023" name="Mol. Biol. Evol.">
        <title>Genomics of Secondarily Temperate Adaptation in the Only Non-Antarctic Icefish.</title>
        <authorList>
            <person name="Rivera-Colon A.G."/>
            <person name="Rayamajhi N."/>
            <person name="Minhas B.F."/>
            <person name="Madrigal G."/>
            <person name="Bilyk K.T."/>
            <person name="Yoon V."/>
            <person name="Hune M."/>
            <person name="Gregory S."/>
            <person name="Cheng C.H.C."/>
            <person name="Catchen J.M."/>
        </authorList>
    </citation>
    <scope>NUCLEOTIDE SEQUENCE [LARGE SCALE GENOMIC DNA]</scope>
    <source>
        <strain evidence="13">JMC-PN-2008</strain>
    </source>
</reference>
<proteinExistence type="predicted"/>